<feature type="transmembrane region" description="Helical" evidence="1">
    <location>
        <begin position="56"/>
        <end position="75"/>
    </location>
</feature>
<keyword evidence="1" id="KW-1133">Transmembrane helix</keyword>
<evidence type="ECO:0000313" key="2">
    <source>
        <dbReference type="EMBL" id="OIQ76735.1"/>
    </source>
</evidence>
<sequence>MLNSIDAQKRNFNPVIVGVVASIIGGGLWVPLGSAIAIATLVYVARSGGIRSRQGIAAASLVAVMLLLTGGYVWALNTSGPSNANEAGRVQKAFKQMSADVAQKQSLSALAFVPVPVGSTSLADGSRTSLWVTNPDPLGVRSYCFYVDVTKGRSASGYSESACGEPGKEVTLERTDIGSSVIGYVGLWPASFVFVTVNGATTRLPITLGYFLLPGKLSMNPNTSFTITLMDKANRSLGTVSALVAPGGATPR</sequence>
<dbReference type="EMBL" id="MLJW01001786">
    <property type="protein sequence ID" value="OIQ76735.1"/>
    <property type="molecule type" value="Genomic_DNA"/>
</dbReference>
<dbReference type="AlphaFoldDB" id="A0A1J5Q9R3"/>
<gene>
    <name evidence="2" type="ORF">GALL_415790</name>
</gene>
<keyword evidence="1" id="KW-0812">Transmembrane</keyword>
<evidence type="ECO:0000256" key="1">
    <source>
        <dbReference type="SAM" id="Phobius"/>
    </source>
</evidence>
<comment type="caution">
    <text evidence="2">The sequence shown here is derived from an EMBL/GenBank/DDBJ whole genome shotgun (WGS) entry which is preliminary data.</text>
</comment>
<accession>A0A1J5Q9R3</accession>
<organism evidence="2">
    <name type="scientific">mine drainage metagenome</name>
    <dbReference type="NCBI Taxonomy" id="410659"/>
    <lineage>
        <taxon>unclassified sequences</taxon>
        <taxon>metagenomes</taxon>
        <taxon>ecological metagenomes</taxon>
    </lineage>
</organism>
<protein>
    <submittedName>
        <fullName evidence="2">Uncharacterized protein</fullName>
    </submittedName>
</protein>
<proteinExistence type="predicted"/>
<feature type="transmembrane region" description="Helical" evidence="1">
    <location>
        <begin position="15"/>
        <end position="44"/>
    </location>
</feature>
<name>A0A1J5Q9R3_9ZZZZ</name>
<keyword evidence="1" id="KW-0472">Membrane</keyword>
<reference evidence="2" key="1">
    <citation type="submission" date="2016-10" db="EMBL/GenBank/DDBJ databases">
        <title>Sequence of Gallionella enrichment culture.</title>
        <authorList>
            <person name="Poehlein A."/>
            <person name="Muehling M."/>
            <person name="Daniel R."/>
        </authorList>
    </citation>
    <scope>NUCLEOTIDE SEQUENCE</scope>
</reference>